<dbReference type="CDD" id="cd00063">
    <property type="entry name" value="FN3"/>
    <property type="match status" value="1"/>
</dbReference>
<dbReference type="Pfam" id="PF00041">
    <property type="entry name" value="fn3"/>
    <property type="match status" value="1"/>
</dbReference>
<dbReference type="InterPro" id="IPR003961">
    <property type="entry name" value="FN3_dom"/>
</dbReference>
<dbReference type="PROSITE" id="PS00107">
    <property type="entry name" value="PROTEIN_KINASE_ATP"/>
    <property type="match status" value="1"/>
</dbReference>
<keyword evidence="11 16" id="KW-0175">Coiled coil</keyword>
<dbReference type="GO" id="GO:0008092">
    <property type="term" value="F:cytoskeletal protein binding"/>
    <property type="evidence" value="ECO:0007669"/>
    <property type="project" value="UniProtKB-ARBA"/>
</dbReference>
<evidence type="ECO:0000256" key="9">
    <source>
        <dbReference type="ARBA" id="ARBA00022777"/>
    </source>
</evidence>
<dbReference type="SUPFAM" id="SSF56112">
    <property type="entry name" value="Protein kinase-like (PK-like)"/>
    <property type="match status" value="1"/>
</dbReference>
<dbReference type="GO" id="GO:0004674">
    <property type="term" value="F:protein serine/threonine kinase activity"/>
    <property type="evidence" value="ECO:0007669"/>
    <property type="project" value="UniProtKB-KW"/>
</dbReference>
<evidence type="ECO:0000256" key="2">
    <source>
        <dbReference type="ARBA" id="ARBA00004496"/>
    </source>
</evidence>
<keyword evidence="12" id="KW-1015">Disulfide bond</keyword>
<feature type="domain" description="Ig-like" evidence="19">
    <location>
        <begin position="989"/>
        <end position="1078"/>
    </location>
</feature>
<sequence length="1315" mass="148537">MFVCILTSTAAPHIELPDRYGQGLRFCRGDTIKVRIPISGTPTPKTTWTRGRETLEVGGRKGRVDIAGTNLHSTLIIEDCVKSDEGDYTLEITNQLGSATVEVHISVVEPPDAPKKPDIREADKHSVDLCWEPPAYDGGSPITGYVVERCDPITHIWRWALATSQPFCTVACLEEHGEHRFRVMAENRFGVSEPSEESEIVITREILPAINYDELFDEKFLGSHVDVNCIQGDVLGKYIICEELGRGAFGVVHRAVERATGKNWAAKFIHCRPQDKDVIRHEIDIMNSLHHPKLLQLHEAFDQRGEMVMILELLSGGELFDRLVEKEYTLTEEDCITYMKQICEGVQHMHHNNILHLDLKPENVMCVTKESNDVKIIDFGLAQSLEEGKSVKVLFGTAEFCAPEIINYEPVSFSTDMWSLGVVTYVLLSGYSPFAGDDNHQTFQFVNQADYDFDDEVWERVSDDAKDFIKHLLIKDKKQRMTIDEALNHPWLNPSPRAHLAADVVDGSTQKKLTGKPLSTAHHKDYRSRTKHKEDEMDVLPIGRLSRDSAVMRKEGDQGIVMRKLVMEMPEHAPSFLEDLVDVTGFEGSRTQLACKVIGKPTPKVTWFKDGNPVPEDERHRVTFKDGEASLQVTDLTTEDSGIFTCKAANHLGEAETSAKITIEEVRHRRKRLEDEEATIRLTRPAHVYDFTVEDTNIPPEFTLPLVDQTKTVGDDVTFTVTVTCRPEPDVVWYHGSEKVSRSSRISFLHDKGVYRLTILNLTTKDAGEWRCQAINSYGEAWCECDLKVIEHIPEGHTKPRFVKELEYTTATQGSLVRLECAVTGEPKPNIKWFKDRKRIDSDAHYKIRTYEDGTITLVIEVAEVEDTGSYLCVAENDAGSVSTESRLRVQKVYEERPSVYDVTSMAYDVHEQEAVEVKKYRVQVPPDFTAKLKNKTVPEGATVRLNCSVTGIPEPQVRWFKDDKEIFDGPEYTLREELEGLELDFLRPKFVTQIHDIYVNEGEDATFTCTATGKPMPAFKWQRDLIKITTSKRVESEWDNQGHAKLTLKNVKPSDGGLYYCIAHSRSGRAKCSAYLHVKAKTPPPATTKEAAEFVRAAARDIRSVERGATLGAPPSLSLMLPRTLDVVLGERLKLDCAVQGYPPPLVTWHKGDRELVYSQRHRIVLCGTLHTLEIPQAMALDKGEYIVRATNIYGTVESSCLVNILPKGSKVSTPPDYRREAMRDAAKPQIHAPFFIKHLPKTIDVMQGIDVRLDCILRRGIELVRWSSSQSPSHDLEKSRKQLADEGFRGEFIPMETRSQEQAAPPPREDKKS</sequence>
<gene>
    <name evidence="21" type="ORF">CUNI_LOCUS11581</name>
</gene>
<evidence type="ECO:0000256" key="11">
    <source>
        <dbReference type="ARBA" id="ARBA00023054"/>
    </source>
</evidence>
<keyword evidence="5" id="KW-0723">Serine/threonine-protein kinase</keyword>
<evidence type="ECO:0000256" key="5">
    <source>
        <dbReference type="ARBA" id="ARBA00022527"/>
    </source>
</evidence>
<dbReference type="Gene3D" id="1.10.510.10">
    <property type="entry name" value="Transferase(Phosphotransferase) domain 1"/>
    <property type="match status" value="1"/>
</dbReference>
<dbReference type="InterPro" id="IPR013106">
    <property type="entry name" value="Ig_V-set"/>
</dbReference>
<evidence type="ECO:0000259" key="19">
    <source>
        <dbReference type="PROSITE" id="PS50835"/>
    </source>
</evidence>
<dbReference type="InterPro" id="IPR003599">
    <property type="entry name" value="Ig_sub"/>
</dbReference>
<proteinExistence type="inferred from homology"/>
<dbReference type="SMART" id="SM00408">
    <property type="entry name" value="IGc2"/>
    <property type="match status" value="7"/>
</dbReference>
<dbReference type="SMART" id="SM00220">
    <property type="entry name" value="S_TKc"/>
    <property type="match status" value="1"/>
</dbReference>
<organism evidence="21 22">
    <name type="scientific">Candidula unifasciata</name>
    <dbReference type="NCBI Taxonomy" id="100452"/>
    <lineage>
        <taxon>Eukaryota</taxon>
        <taxon>Metazoa</taxon>
        <taxon>Spiralia</taxon>
        <taxon>Lophotrochozoa</taxon>
        <taxon>Mollusca</taxon>
        <taxon>Gastropoda</taxon>
        <taxon>Heterobranchia</taxon>
        <taxon>Euthyneura</taxon>
        <taxon>Panpulmonata</taxon>
        <taxon>Eupulmonata</taxon>
        <taxon>Stylommatophora</taxon>
        <taxon>Helicina</taxon>
        <taxon>Helicoidea</taxon>
        <taxon>Geomitridae</taxon>
        <taxon>Candidula</taxon>
    </lineage>
</organism>
<dbReference type="OrthoDB" id="504170at2759"/>
<evidence type="ECO:0000256" key="15">
    <source>
        <dbReference type="PROSITE-ProRule" id="PRU10141"/>
    </source>
</evidence>
<dbReference type="Pfam" id="PF07679">
    <property type="entry name" value="I-set"/>
    <property type="match status" value="7"/>
</dbReference>
<dbReference type="GO" id="GO:0031672">
    <property type="term" value="C:A band"/>
    <property type="evidence" value="ECO:0007669"/>
    <property type="project" value="UniProtKB-ARBA"/>
</dbReference>
<dbReference type="InterPro" id="IPR007110">
    <property type="entry name" value="Ig-like_dom"/>
</dbReference>
<feature type="region of interest" description="Disordered" evidence="17">
    <location>
        <begin position="511"/>
        <end position="534"/>
    </location>
</feature>
<feature type="domain" description="Fibronectin type-III" evidence="20">
    <location>
        <begin position="113"/>
        <end position="206"/>
    </location>
</feature>
<dbReference type="Pfam" id="PF00069">
    <property type="entry name" value="Pkinase"/>
    <property type="match status" value="1"/>
</dbReference>
<feature type="domain" description="Ig-like" evidence="19">
    <location>
        <begin position="1"/>
        <end position="106"/>
    </location>
</feature>
<dbReference type="SMART" id="SM00409">
    <property type="entry name" value="IG"/>
    <property type="match status" value="6"/>
</dbReference>
<dbReference type="PANTHER" id="PTHR47633">
    <property type="entry name" value="IMMUNOGLOBULIN"/>
    <property type="match status" value="1"/>
</dbReference>
<evidence type="ECO:0000256" key="4">
    <source>
        <dbReference type="ARBA" id="ARBA00022490"/>
    </source>
</evidence>
<dbReference type="FunFam" id="2.60.40.10:FF:000107">
    <property type="entry name" value="Myosin, light chain kinase a"/>
    <property type="match status" value="2"/>
</dbReference>
<dbReference type="Proteomes" id="UP000678393">
    <property type="component" value="Unassembled WGS sequence"/>
</dbReference>
<evidence type="ECO:0000259" key="20">
    <source>
        <dbReference type="PROSITE" id="PS50853"/>
    </source>
</evidence>
<feature type="region of interest" description="Disordered" evidence="17">
    <location>
        <begin position="1289"/>
        <end position="1315"/>
    </location>
</feature>
<comment type="similarity">
    <text evidence="3">Belongs to the protein kinase superfamily. CAMK Ser/Thr protein kinase family.</text>
</comment>
<evidence type="ECO:0000256" key="6">
    <source>
        <dbReference type="ARBA" id="ARBA00022679"/>
    </source>
</evidence>
<evidence type="ECO:0000256" key="14">
    <source>
        <dbReference type="ARBA" id="ARBA00023319"/>
    </source>
</evidence>
<keyword evidence="14" id="KW-0393">Immunoglobulin domain</keyword>
<dbReference type="GO" id="GO:0005524">
    <property type="term" value="F:ATP binding"/>
    <property type="evidence" value="ECO:0007669"/>
    <property type="project" value="UniProtKB-UniRule"/>
</dbReference>
<dbReference type="GO" id="GO:0031674">
    <property type="term" value="C:I band"/>
    <property type="evidence" value="ECO:0007669"/>
    <property type="project" value="UniProtKB-ARBA"/>
</dbReference>
<dbReference type="PROSITE" id="PS50011">
    <property type="entry name" value="PROTEIN_KINASE_DOM"/>
    <property type="match status" value="1"/>
</dbReference>
<accession>A0A8S3Z9M6</accession>
<evidence type="ECO:0000256" key="16">
    <source>
        <dbReference type="SAM" id="Coils"/>
    </source>
</evidence>
<evidence type="ECO:0000256" key="17">
    <source>
        <dbReference type="SAM" id="MobiDB-lite"/>
    </source>
</evidence>
<keyword evidence="7" id="KW-0677">Repeat</keyword>
<feature type="domain" description="Ig-like" evidence="19">
    <location>
        <begin position="574"/>
        <end position="662"/>
    </location>
</feature>
<dbReference type="Gene3D" id="2.60.40.10">
    <property type="entry name" value="Immunoglobulins"/>
    <property type="match status" value="8"/>
</dbReference>
<dbReference type="FunFam" id="1.10.510.10:FF:000135">
    <property type="entry name" value="Putative myosin light chain kinase 3"/>
    <property type="match status" value="1"/>
</dbReference>
<evidence type="ECO:0000259" key="18">
    <source>
        <dbReference type="PROSITE" id="PS50011"/>
    </source>
</evidence>
<dbReference type="InterPro" id="IPR008271">
    <property type="entry name" value="Ser/Thr_kinase_AS"/>
</dbReference>
<dbReference type="InterPro" id="IPR013783">
    <property type="entry name" value="Ig-like_fold"/>
</dbReference>
<dbReference type="SUPFAM" id="SSF49265">
    <property type="entry name" value="Fibronectin type III"/>
    <property type="match status" value="1"/>
</dbReference>
<feature type="domain" description="Ig-like" evidence="19">
    <location>
        <begin position="927"/>
        <end position="966"/>
    </location>
</feature>
<evidence type="ECO:0000256" key="7">
    <source>
        <dbReference type="ARBA" id="ARBA00022737"/>
    </source>
</evidence>
<dbReference type="InterPro" id="IPR036116">
    <property type="entry name" value="FN3_sf"/>
</dbReference>
<evidence type="ECO:0000256" key="12">
    <source>
        <dbReference type="ARBA" id="ARBA00023157"/>
    </source>
</evidence>
<dbReference type="GO" id="GO:0005634">
    <property type="term" value="C:nucleus"/>
    <property type="evidence" value="ECO:0007669"/>
    <property type="project" value="UniProtKB-SubCell"/>
</dbReference>
<feature type="coiled-coil region" evidence="16">
    <location>
        <begin position="656"/>
        <end position="683"/>
    </location>
</feature>
<dbReference type="InterPro" id="IPR000719">
    <property type="entry name" value="Prot_kinase_dom"/>
</dbReference>
<evidence type="ECO:0000256" key="13">
    <source>
        <dbReference type="ARBA" id="ARBA00023242"/>
    </source>
</evidence>
<keyword evidence="10 15" id="KW-0067">ATP-binding</keyword>
<keyword evidence="4" id="KW-0963">Cytoplasm</keyword>
<protein>
    <submittedName>
        <fullName evidence="21">Uncharacterized protein</fullName>
    </submittedName>
</protein>
<comment type="caution">
    <text evidence="21">The sequence shown here is derived from an EMBL/GenBank/DDBJ whole genome shotgun (WGS) entry which is preliminary data.</text>
</comment>
<dbReference type="SMART" id="SM00060">
    <property type="entry name" value="FN3"/>
    <property type="match status" value="1"/>
</dbReference>
<dbReference type="PROSITE" id="PS50835">
    <property type="entry name" value="IG_LIKE"/>
    <property type="match status" value="7"/>
</dbReference>
<name>A0A8S3Z9M6_9EUPU</name>
<feature type="domain" description="Ig-like" evidence="19">
    <location>
        <begin position="1116"/>
        <end position="1205"/>
    </location>
</feature>
<dbReference type="FunFam" id="2.60.40.10:FF:000345">
    <property type="entry name" value="Muscle M-line assembly protein unc-89"/>
    <property type="match status" value="1"/>
</dbReference>
<evidence type="ECO:0000256" key="3">
    <source>
        <dbReference type="ARBA" id="ARBA00006692"/>
    </source>
</evidence>
<evidence type="ECO:0000313" key="22">
    <source>
        <dbReference type="Proteomes" id="UP000678393"/>
    </source>
</evidence>
<dbReference type="InterPro" id="IPR013098">
    <property type="entry name" value="Ig_I-set"/>
</dbReference>
<dbReference type="InterPro" id="IPR036179">
    <property type="entry name" value="Ig-like_dom_sf"/>
</dbReference>
<dbReference type="FunFam" id="2.60.40.10:FF:000056">
    <property type="entry name" value="twitchin isoform X4"/>
    <property type="match status" value="1"/>
</dbReference>
<dbReference type="PROSITE" id="PS50853">
    <property type="entry name" value="FN3"/>
    <property type="match status" value="1"/>
</dbReference>
<dbReference type="Gene3D" id="3.30.200.20">
    <property type="entry name" value="Phosphorylase Kinase, domain 1"/>
    <property type="match status" value="1"/>
</dbReference>
<dbReference type="FunFam" id="2.60.40.10:FF:000867">
    <property type="entry name" value="Titin a"/>
    <property type="match status" value="1"/>
</dbReference>
<feature type="binding site" evidence="15">
    <location>
        <position position="267"/>
    </location>
    <ligand>
        <name>ATP</name>
        <dbReference type="ChEBI" id="CHEBI:30616"/>
    </ligand>
</feature>
<dbReference type="SMART" id="SM00406">
    <property type="entry name" value="IGv"/>
    <property type="match status" value="2"/>
</dbReference>
<keyword evidence="9" id="KW-0418">Kinase</keyword>
<evidence type="ECO:0000256" key="10">
    <source>
        <dbReference type="ARBA" id="ARBA00022840"/>
    </source>
</evidence>
<dbReference type="FunFam" id="2.60.40.10:FF:000032">
    <property type="entry name" value="palladin isoform X1"/>
    <property type="match status" value="1"/>
</dbReference>
<dbReference type="InterPro" id="IPR003598">
    <property type="entry name" value="Ig_sub2"/>
</dbReference>
<keyword evidence="8 15" id="KW-0547">Nucleotide-binding</keyword>
<dbReference type="SUPFAM" id="SSF48726">
    <property type="entry name" value="Immunoglobulin"/>
    <property type="match status" value="7"/>
</dbReference>
<feature type="domain" description="Protein kinase" evidence="18">
    <location>
        <begin position="238"/>
        <end position="492"/>
    </location>
</feature>
<dbReference type="InterPro" id="IPR011009">
    <property type="entry name" value="Kinase-like_dom_sf"/>
</dbReference>
<reference evidence="21" key="1">
    <citation type="submission" date="2021-04" db="EMBL/GenBank/DDBJ databases">
        <authorList>
            <consortium name="Molecular Ecology Group"/>
        </authorList>
    </citation>
    <scope>NUCLEOTIDE SEQUENCE</scope>
</reference>
<feature type="non-terminal residue" evidence="21">
    <location>
        <position position="1315"/>
    </location>
</feature>
<keyword evidence="13" id="KW-0539">Nucleus</keyword>
<evidence type="ECO:0000256" key="8">
    <source>
        <dbReference type="ARBA" id="ARBA00022741"/>
    </source>
</evidence>
<dbReference type="InterPro" id="IPR017441">
    <property type="entry name" value="Protein_kinase_ATP_BS"/>
</dbReference>
<comment type="subcellular location">
    <subcellularLocation>
        <location evidence="2">Cytoplasm</location>
    </subcellularLocation>
    <subcellularLocation>
        <location evidence="1">Nucleus</location>
    </subcellularLocation>
</comment>
<feature type="domain" description="Ig-like" evidence="19">
    <location>
        <begin position="700"/>
        <end position="777"/>
    </location>
</feature>
<keyword evidence="22" id="KW-1185">Reference proteome</keyword>
<evidence type="ECO:0000313" key="21">
    <source>
        <dbReference type="EMBL" id="CAG5126023.1"/>
    </source>
</evidence>
<dbReference type="PROSITE" id="PS00108">
    <property type="entry name" value="PROTEIN_KINASE_ST"/>
    <property type="match status" value="1"/>
</dbReference>
<dbReference type="FunFam" id="2.60.40.10:FF:000031">
    <property type="entry name" value="Myosin-binding protein C, slow type"/>
    <property type="match status" value="1"/>
</dbReference>
<evidence type="ECO:0000256" key="1">
    <source>
        <dbReference type="ARBA" id="ARBA00004123"/>
    </source>
</evidence>
<dbReference type="EMBL" id="CAJHNH020002224">
    <property type="protein sequence ID" value="CAG5126023.1"/>
    <property type="molecule type" value="Genomic_DNA"/>
</dbReference>
<dbReference type="PANTHER" id="PTHR47633:SF7">
    <property type="entry name" value="TITIN HOMOLOG"/>
    <property type="match status" value="1"/>
</dbReference>
<keyword evidence="6" id="KW-0808">Transferase</keyword>
<feature type="domain" description="Ig-like" evidence="19">
    <location>
        <begin position="800"/>
        <end position="889"/>
    </location>
</feature>